<sequence>MKKLQNQEKNIIFQQKDNKQYPPQQILNTQVYPKIYQKLLEIQVMQPLHLFKLKLYHMFLWAEIQLVQLPLRELAIQTFDTCQKIAQMMVQHGYPQLKIILNIGGQRSGDQLQAGRDGIHIVIGTPGRISDNLNHDHFDLNLCQYIVLDETDQMLDNIFEEAISNIFNKIKGSHQTLLFSSTMPKKITEFAMACLQNPVLVNIGRAGSANLNVVQDVDYVKQEDKLKYLLESLQKTGPPVLVFCDKINDVDDIQEYLTIKGVEITSLHGKKSQEDRARAVSDFKSGKKDVLVATDLASKGLDFPNVKHVINFDMPSSIEAYVHRIGRTGREKKTGRATTMVNKNQDTIILGDLKHLLIESKQQIPSFLQTIVLDSEYTGGCGFCGGLGHRMADCQQLEKQKMKSLSAQLTNTSKENILKFTKDDYEFEDKNGNTENIEYENDKIMETEQ</sequence>
<evidence type="ECO:0000256" key="1">
    <source>
        <dbReference type="ARBA" id="ARBA00012552"/>
    </source>
</evidence>
<feature type="region of interest" description="Disordered" evidence="6">
    <location>
        <begin position="430"/>
        <end position="449"/>
    </location>
</feature>
<dbReference type="PROSITE" id="PS51192">
    <property type="entry name" value="HELICASE_ATP_BIND_1"/>
    <property type="match status" value="1"/>
</dbReference>
<evidence type="ECO:0000256" key="4">
    <source>
        <dbReference type="ARBA" id="ARBA00022806"/>
    </source>
</evidence>
<dbReference type="PROSITE" id="PS51194">
    <property type="entry name" value="HELICASE_CTER"/>
    <property type="match status" value="1"/>
</dbReference>
<dbReference type="GO" id="GO:0003676">
    <property type="term" value="F:nucleic acid binding"/>
    <property type="evidence" value="ECO:0007669"/>
    <property type="project" value="InterPro"/>
</dbReference>
<evidence type="ECO:0000313" key="10">
    <source>
        <dbReference type="Proteomes" id="UP000054937"/>
    </source>
</evidence>
<dbReference type="InParanoid" id="A0A0V0R406"/>
<keyword evidence="4" id="KW-0347">Helicase</keyword>
<dbReference type="SMART" id="SM00487">
    <property type="entry name" value="DEXDc"/>
    <property type="match status" value="1"/>
</dbReference>
<dbReference type="SMART" id="SM00490">
    <property type="entry name" value="HELICc"/>
    <property type="match status" value="1"/>
</dbReference>
<proteinExistence type="predicted"/>
<dbReference type="Pfam" id="PF00271">
    <property type="entry name" value="Helicase_C"/>
    <property type="match status" value="1"/>
</dbReference>
<dbReference type="EMBL" id="LDAU01000056">
    <property type="protein sequence ID" value="KRX08965.1"/>
    <property type="molecule type" value="Genomic_DNA"/>
</dbReference>
<evidence type="ECO:0000256" key="2">
    <source>
        <dbReference type="ARBA" id="ARBA00022741"/>
    </source>
</evidence>
<feature type="domain" description="Helicase C-terminal" evidence="8">
    <location>
        <begin position="225"/>
        <end position="372"/>
    </location>
</feature>
<dbReference type="OMA" id="LAQVINY"/>
<name>A0A0V0R406_PSEPJ</name>
<comment type="caution">
    <text evidence="9">The sequence shown here is derived from an EMBL/GenBank/DDBJ whole genome shotgun (WGS) entry which is preliminary data.</text>
</comment>
<dbReference type="OrthoDB" id="196131at2759"/>
<protein>
    <recommendedName>
        <fullName evidence="1">RNA helicase</fullName>
        <ecNumber evidence="1">3.6.4.13</ecNumber>
    </recommendedName>
</protein>
<dbReference type="GO" id="GO:0005524">
    <property type="term" value="F:ATP binding"/>
    <property type="evidence" value="ECO:0007669"/>
    <property type="project" value="UniProtKB-KW"/>
</dbReference>
<dbReference type="GO" id="GO:0003724">
    <property type="term" value="F:RNA helicase activity"/>
    <property type="evidence" value="ECO:0007669"/>
    <property type="project" value="UniProtKB-EC"/>
</dbReference>
<feature type="compositionally biased region" description="Basic and acidic residues" evidence="6">
    <location>
        <begin position="440"/>
        <end position="449"/>
    </location>
</feature>
<dbReference type="CDD" id="cd18787">
    <property type="entry name" value="SF2_C_DEAD"/>
    <property type="match status" value="1"/>
</dbReference>
<keyword evidence="10" id="KW-1185">Reference proteome</keyword>
<dbReference type="InterPro" id="IPR027417">
    <property type="entry name" value="P-loop_NTPase"/>
</dbReference>
<dbReference type="EC" id="3.6.4.13" evidence="1"/>
<dbReference type="PANTHER" id="PTHR47958">
    <property type="entry name" value="ATP-DEPENDENT RNA HELICASE DBP3"/>
    <property type="match status" value="1"/>
</dbReference>
<dbReference type="InterPro" id="IPR001650">
    <property type="entry name" value="Helicase_C-like"/>
</dbReference>
<evidence type="ECO:0000313" key="9">
    <source>
        <dbReference type="EMBL" id="KRX08965.1"/>
    </source>
</evidence>
<evidence type="ECO:0000256" key="3">
    <source>
        <dbReference type="ARBA" id="ARBA00022801"/>
    </source>
</evidence>
<accession>A0A0V0R406</accession>
<keyword evidence="3 9" id="KW-0378">Hydrolase</keyword>
<reference evidence="9 10" key="1">
    <citation type="journal article" date="2015" name="Sci. Rep.">
        <title>Genome of the facultative scuticociliatosis pathogen Pseudocohnilembus persalinus provides insight into its virulence through horizontal gene transfer.</title>
        <authorList>
            <person name="Xiong J."/>
            <person name="Wang G."/>
            <person name="Cheng J."/>
            <person name="Tian M."/>
            <person name="Pan X."/>
            <person name="Warren A."/>
            <person name="Jiang C."/>
            <person name="Yuan D."/>
            <person name="Miao W."/>
        </authorList>
    </citation>
    <scope>NUCLEOTIDE SEQUENCE [LARGE SCALE GENOMIC DNA]</scope>
    <source>
        <strain evidence="9">36N120E</strain>
    </source>
</reference>
<dbReference type="AlphaFoldDB" id="A0A0V0R406"/>
<dbReference type="InterPro" id="IPR014001">
    <property type="entry name" value="Helicase_ATP-bd"/>
</dbReference>
<evidence type="ECO:0000256" key="6">
    <source>
        <dbReference type="SAM" id="MobiDB-lite"/>
    </source>
</evidence>
<evidence type="ECO:0000259" key="7">
    <source>
        <dbReference type="PROSITE" id="PS51192"/>
    </source>
</evidence>
<gene>
    <name evidence="9" type="ORF">PPERSA_08168</name>
</gene>
<dbReference type="Gene3D" id="3.40.50.300">
    <property type="entry name" value="P-loop containing nucleotide triphosphate hydrolases"/>
    <property type="match status" value="2"/>
</dbReference>
<dbReference type="InterPro" id="IPR011545">
    <property type="entry name" value="DEAD/DEAH_box_helicase_dom"/>
</dbReference>
<dbReference type="SUPFAM" id="SSF52540">
    <property type="entry name" value="P-loop containing nucleoside triphosphate hydrolases"/>
    <property type="match status" value="1"/>
</dbReference>
<evidence type="ECO:0000259" key="8">
    <source>
        <dbReference type="PROSITE" id="PS51194"/>
    </source>
</evidence>
<organism evidence="9 10">
    <name type="scientific">Pseudocohnilembus persalinus</name>
    <name type="common">Ciliate</name>
    <dbReference type="NCBI Taxonomy" id="266149"/>
    <lineage>
        <taxon>Eukaryota</taxon>
        <taxon>Sar</taxon>
        <taxon>Alveolata</taxon>
        <taxon>Ciliophora</taxon>
        <taxon>Intramacronucleata</taxon>
        <taxon>Oligohymenophorea</taxon>
        <taxon>Scuticociliatia</taxon>
        <taxon>Philasterida</taxon>
        <taxon>Pseudocohnilembidae</taxon>
        <taxon>Pseudocohnilembus</taxon>
    </lineage>
</organism>
<dbReference type="Pfam" id="PF00270">
    <property type="entry name" value="DEAD"/>
    <property type="match status" value="1"/>
</dbReference>
<dbReference type="Proteomes" id="UP000054937">
    <property type="component" value="Unassembled WGS sequence"/>
</dbReference>
<feature type="domain" description="Helicase ATP-binding" evidence="7">
    <location>
        <begin position="66"/>
        <end position="201"/>
    </location>
</feature>
<dbReference type="GO" id="GO:0016787">
    <property type="term" value="F:hydrolase activity"/>
    <property type="evidence" value="ECO:0007669"/>
    <property type="project" value="UniProtKB-KW"/>
</dbReference>
<keyword evidence="5" id="KW-0067">ATP-binding</keyword>
<evidence type="ECO:0000256" key="5">
    <source>
        <dbReference type="ARBA" id="ARBA00022840"/>
    </source>
</evidence>
<dbReference type="FunCoup" id="A0A0V0R406">
    <property type="interactions" value="434"/>
</dbReference>
<keyword evidence="2" id="KW-0547">Nucleotide-binding</keyword>